<proteinExistence type="inferred from homology"/>
<evidence type="ECO:0000313" key="7">
    <source>
        <dbReference type="EMBL" id="SSC13927.1"/>
    </source>
</evidence>
<dbReference type="PIRSF" id="PIRSF002741">
    <property type="entry name" value="MppA"/>
    <property type="match status" value="1"/>
</dbReference>
<dbReference type="AlphaFoldDB" id="A0A7Z7LHP8"/>
<comment type="similarity">
    <text evidence="2">Belongs to the bacterial solute-binding protein 5 family.</text>
</comment>
<dbReference type="SUPFAM" id="SSF53850">
    <property type="entry name" value="Periplasmic binding protein-like II"/>
    <property type="match status" value="1"/>
</dbReference>
<evidence type="ECO:0000256" key="1">
    <source>
        <dbReference type="ARBA" id="ARBA00004196"/>
    </source>
</evidence>
<dbReference type="GO" id="GO:0030313">
    <property type="term" value="C:cell envelope"/>
    <property type="evidence" value="ECO:0007669"/>
    <property type="project" value="UniProtKB-SubCell"/>
</dbReference>
<keyword evidence="4 5" id="KW-0732">Signal</keyword>
<dbReference type="Pfam" id="PF00496">
    <property type="entry name" value="SBP_bac_5"/>
    <property type="match status" value="1"/>
</dbReference>
<evidence type="ECO:0000256" key="3">
    <source>
        <dbReference type="ARBA" id="ARBA00022448"/>
    </source>
</evidence>
<dbReference type="Gene3D" id="3.40.190.10">
    <property type="entry name" value="Periplasmic binding protein-like II"/>
    <property type="match status" value="1"/>
</dbReference>
<feature type="chain" id="PRO_5031218370" evidence="5">
    <location>
        <begin position="22"/>
        <end position="533"/>
    </location>
</feature>
<feature type="domain" description="Solute-binding protein family 5" evidence="6">
    <location>
        <begin position="68"/>
        <end position="454"/>
    </location>
</feature>
<dbReference type="Proteomes" id="UP000250796">
    <property type="component" value="Chromosome MESINF"/>
</dbReference>
<evidence type="ECO:0000256" key="5">
    <source>
        <dbReference type="SAM" id="SignalP"/>
    </source>
</evidence>
<protein>
    <submittedName>
        <fullName evidence="7">ABC transporter periplasmic subunit</fullName>
    </submittedName>
</protein>
<evidence type="ECO:0000256" key="4">
    <source>
        <dbReference type="ARBA" id="ARBA00022729"/>
    </source>
</evidence>
<dbReference type="PANTHER" id="PTHR30290">
    <property type="entry name" value="PERIPLASMIC BINDING COMPONENT OF ABC TRANSPORTER"/>
    <property type="match status" value="1"/>
</dbReference>
<dbReference type="InterPro" id="IPR030678">
    <property type="entry name" value="Peptide/Ni-bd"/>
</dbReference>
<dbReference type="Gene3D" id="3.90.76.10">
    <property type="entry name" value="Dipeptide-binding Protein, Domain 1"/>
    <property type="match status" value="1"/>
</dbReference>
<dbReference type="EMBL" id="LS974202">
    <property type="protein sequence ID" value="SSC13927.1"/>
    <property type="molecule type" value="Genomic_DNA"/>
</dbReference>
<dbReference type="RefSeq" id="WP_197712679.1">
    <property type="nucleotide sequence ID" value="NZ_LS974202.1"/>
</dbReference>
<keyword evidence="8" id="KW-1185">Reference proteome</keyword>
<dbReference type="KEGG" id="minf:MESINF_2487"/>
<keyword evidence="3" id="KW-0813">Transport</keyword>
<organism evidence="7 8">
    <name type="scientific">Mesotoga infera</name>
    <dbReference type="NCBI Taxonomy" id="1236046"/>
    <lineage>
        <taxon>Bacteria</taxon>
        <taxon>Thermotogati</taxon>
        <taxon>Thermotogota</taxon>
        <taxon>Thermotogae</taxon>
        <taxon>Kosmotogales</taxon>
        <taxon>Kosmotogaceae</taxon>
        <taxon>Mesotoga</taxon>
    </lineage>
</organism>
<dbReference type="GO" id="GO:0015833">
    <property type="term" value="P:peptide transport"/>
    <property type="evidence" value="ECO:0007669"/>
    <property type="project" value="TreeGrafter"/>
</dbReference>
<accession>A0A7Z7LHP8</accession>
<dbReference type="Gene3D" id="3.10.105.10">
    <property type="entry name" value="Dipeptide-binding Protein, Domain 3"/>
    <property type="match status" value="1"/>
</dbReference>
<reference evidence="7 8" key="1">
    <citation type="submission" date="2017-01" db="EMBL/GenBank/DDBJ databases">
        <authorList>
            <person name="Erauso G."/>
        </authorList>
    </citation>
    <scope>NUCLEOTIDE SEQUENCE [LARGE SCALE GENOMIC DNA]</scope>
    <source>
        <strain evidence="7">MESINF1</strain>
    </source>
</reference>
<dbReference type="GO" id="GO:0042597">
    <property type="term" value="C:periplasmic space"/>
    <property type="evidence" value="ECO:0007669"/>
    <property type="project" value="UniProtKB-ARBA"/>
</dbReference>
<dbReference type="InterPro" id="IPR000914">
    <property type="entry name" value="SBP_5_dom"/>
</dbReference>
<sequence>MKKRVSVVLIALIAIPAFCFAAVAAPQIFTFAGHNDVMTLDVSQMNDEMSALIMYALNEALIRNSYNNIVPGLAESYDVSEDGTVYTFHLRDAKWSDGVPVTAKDFEYSFLRTLSPETGSSQVSEFDSILNAKAYYSGEITDTSLVGIKAVDDRTLVITLAYSDPFFISEMAEGINFYPIRKDYVEKYGMSYASSAQTFIGCGPFVLKEWVQGASITLEKNRLYWNADSVKLEKVVELIIPDENTRVGMYDLGEIDAIYSISKVQTIMHPEYGSRSGGTLQYLAFNCSNGLVMSNMNLRKALSFAIDRASIVAAISSPGSLAVDRMIDPSIMLDGKPVTETYPNSTGVPPDGDVEQAKAYLQKALAEMGLSKPTDLPAINYVCMDSPVHKQYAEALQAGWKDSLGVKVEIKILPVPQAIGALLSGQFDIFLVGQSTGVDPDTILNNFTIGNGNNYARWNNQEYSDLIAQQGNNPNILEKMLLLQKAEAIILDQVPVAPLWTPGSAYLHREYVKGLHYGRQTGSIEFIYAYIEH</sequence>
<evidence type="ECO:0000256" key="2">
    <source>
        <dbReference type="ARBA" id="ARBA00005695"/>
    </source>
</evidence>
<comment type="subcellular location">
    <subcellularLocation>
        <location evidence="1">Cell envelope</location>
    </subcellularLocation>
</comment>
<dbReference type="CDD" id="cd08504">
    <property type="entry name" value="PBP2_OppA"/>
    <property type="match status" value="1"/>
</dbReference>
<name>A0A7Z7LHP8_9BACT</name>
<feature type="signal peptide" evidence="5">
    <location>
        <begin position="1"/>
        <end position="21"/>
    </location>
</feature>
<evidence type="ECO:0000259" key="6">
    <source>
        <dbReference type="Pfam" id="PF00496"/>
    </source>
</evidence>
<dbReference type="InterPro" id="IPR039424">
    <property type="entry name" value="SBP_5"/>
</dbReference>
<evidence type="ECO:0000313" key="8">
    <source>
        <dbReference type="Proteomes" id="UP000250796"/>
    </source>
</evidence>
<dbReference type="PANTHER" id="PTHR30290:SF10">
    <property type="entry name" value="PERIPLASMIC OLIGOPEPTIDE-BINDING PROTEIN-RELATED"/>
    <property type="match status" value="1"/>
</dbReference>
<dbReference type="GO" id="GO:0043190">
    <property type="term" value="C:ATP-binding cassette (ABC) transporter complex"/>
    <property type="evidence" value="ECO:0007669"/>
    <property type="project" value="InterPro"/>
</dbReference>
<gene>
    <name evidence="7" type="primary">oppA</name>
    <name evidence="7" type="ORF">MESINF_2487</name>
</gene>
<dbReference type="GO" id="GO:1904680">
    <property type="term" value="F:peptide transmembrane transporter activity"/>
    <property type="evidence" value="ECO:0007669"/>
    <property type="project" value="TreeGrafter"/>
</dbReference>
<dbReference type="FunFam" id="3.90.76.10:FF:000001">
    <property type="entry name" value="Oligopeptide ABC transporter substrate-binding protein"/>
    <property type="match status" value="1"/>
</dbReference>